<protein>
    <submittedName>
        <fullName evidence="2">Uncharacterized protein</fullName>
    </submittedName>
</protein>
<name>A0ABP7AKP4_9ACTN</name>
<feature type="region of interest" description="Disordered" evidence="1">
    <location>
        <begin position="477"/>
        <end position="497"/>
    </location>
</feature>
<feature type="compositionally biased region" description="Low complexity" evidence="1">
    <location>
        <begin position="481"/>
        <end position="497"/>
    </location>
</feature>
<proteinExistence type="predicted"/>
<evidence type="ECO:0000256" key="1">
    <source>
        <dbReference type="SAM" id="MobiDB-lite"/>
    </source>
</evidence>
<dbReference type="EMBL" id="BAABAB010000036">
    <property type="protein sequence ID" value="GAA3634786.1"/>
    <property type="molecule type" value="Genomic_DNA"/>
</dbReference>
<organism evidence="2 3">
    <name type="scientific">Microlunatus ginsengisoli</name>
    <dbReference type="NCBI Taxonomy" id="363863"/>
    <lineage>
        <taxon>Bacteria</taxon>
        <taxon>Bacillati</taxon>
        <taxon>Actinomycetota</taxon>
        <taxon>Actinomycetes</taxon>
        <taxon>Propionibacteriales</taxon>
        <taxon>Propionibacteriaceae</taxon>
        <taxon>Microlunatus</taxon>
    </lineage>
</organism>
<evidence type="ECO:0000313" key="2">
    <source>
        <dbReference type="EMBL" id="GAA3634786.1"/>
    </source>
</evidence>
<dbReference type="RefSeq" id="WP_344808223.1">
    <property type="nucleotide sequence ID" value="NZ_BAABAB010000036.1"/>
</dbReference>
<evidence type="ECO:0000313" key="3">
    <source>
        <dbReference type="Proteomes" id="UP001501490"/>
    </source>
</evidence>
<sequence length="497" mass="54465">MTGPATAPGRGRPFGDWTPSRGGTDLPPADLAPADSRRADRFRSRCPHPEVTCPNRFDPYWDALWGRSSSLSWMTADTVDAQQRAGLVSMSRRMSRPGSEARRLALKPEGWQRRLRLLGAAGFWRTLSAEQAAAVTGDLTVLDFERQVPFTLYRAGLIDVGAFNGVLRQSKYPQPRTVVYRPSNTTVFDKHLAPHLTWPEWVSVTGGRPWSAASQFDRHNLLAAELGLRLQEYADDVGAVVGENLSTIDLLAGSGLGRALPDADNRAADLTLIRNDGLRVAVEITATTTGTFKSKVERWCRLLADLPLEDSGLVVVFVVADPVERHGAGGKATRAAAGTIINQMTRRYPGWVGNRVAERIGIADWREWFPGRHQLSGNFLDLRCLTPSGPPDALWQEHRWLARDPGTGGFATGFDPARDRADFTAVIDNVQSLVGVPHWARDPERGVRMWQVMIAERGHDHFPIPVSARPDRLKGPGFGVPAGAASAPLPPARLRGL</sequence>
<comment type="caution">
    <text evidence="2">The sequence shown here is derived from an EMBL/GenBank/DDBJ whole genome shotgun (WGS) entry which is preliminary data.</text>
</comment>
<feature type="region of interest" description="Disordered" evidence="1">
    <location>
        <begin position="1"/>
        <end position="45"/>
    </location>
</feature>
<keyword evidence="3" id="KW-1185">Reference proteome</keyword>
<accession>A0ABP7AKP4</accession>
<gene>
    <name evidence="2" type="ORF">GCM10022236_41740</name>
</gene>
<dbReference type="Proteomes" id="UP001501490">
    <property type="component" value="Unassembled WGS sequence"/>
</dbReference>
<reference evidence="3" key="1">
    <citation type="journal article" date="2019" name="Int. J. Syst. Evol. Microbiol.">
        <title>The Global Catalogue of Microorganisms (GCM) 10K type strain sequencing project: providing services to taxonomists for standard genome sequencing and annotation.</title>
        <authorList>
            <consortium name="The Broad Institute Genomics Platform"/>
            <consortium name="The Broad Institute Genome Sequencing Center for Infectious Disease"/>
            <person name="Wu L."/>
            <person name="Ma J."/>
        </authorList>
    </citation>
    <scope>NUCLEOTIDE SEQUENCE [LARGE SCALE GENOMIC DNA]</scope>
    <source>
        <strain evidence="3">JCM 16929</strain>
    </source>
</reference>